<dbReference type="EMBL" id="JARPMG010000004">
    <property type="protein sequence ID" value="KAJ8101595.1"/>
    <property type="molecule type" value="Genomic_DNA"/>
</dbReference>
<accession>A0AAD7QUF6</accession>
<keyword evidence="2" id="KW-1185">Reference proteome</keyword>
<evidence type="ECO:0000313" key="2">
    <source>
        <dbReference type="Proteomes" id="UP001217417"/>
    </source>
</evidence>
<evidence type="ECO:0000313" key="1">
    <source>
        <dbReference type="EMBL" id="KAJ8101595.1"/>
    </source>
</evidence>
<name>A0AAD7QUF6_9ASCO</name>
<sequence length="353" mass="40414">MPVHTGRRLRKLRRRREEEDDAKHQTVDFYLTRPVLLPPKKSPWRILRDSGDEKAFILTTGLSPTAFDYVLDCGFRDAWDTAPIARDDVYAYSEARARQRSLDADGALGLVLHFLNSSMTQFTLQVVFGIVPSVSSRYLRHGLDLLLKIYASLIRNQHPMLENGFGFVDGLHLPVQAAGDAETQNTYYNGWVHAHFTSNIFVFSRMHDATVSRELFQKLIHETEDGYYLIADTAIPSRDALQHKIKTPLKSNFTAWPEDPVESAILARTNKQLVSARQAAEWGMRSLQGSFVIIETCCRIHQLRVRLLGISEIRSKYEPIWNEADEGVYSNFGNMLFGDIAKFDRISQFYNRV</sequence>
<dbReference type="Proteomes" id="UP001217417">
    <property type="component" value="Unassembled WGS sequence"/>
</dbReference>
<dbReference type="PANTHER" id="PTHR48471">
    <property type="entry name" value="DDE TNP4 DOMAIN-CONTAINING PROTEIN"/>
    <property type="match status" value="1"/>
</dbReference>
<comment type="caution">
    <text evidence="1">The sequence shown here is derived from an EMBL/GenBank/DDBJ whole genome shotgun (WGS) entry which is preliminary data.</text>
</comment>
<protein>
    <submittedName>
        <fullName evidence="1">Uncharacterized protein</fullName>
    </submittedName>
</protein>
<dbReference type="AlphaFoldDB" id="A0AAD7QUF6"/>
<proteinExistence type="predicted"/>
<gene>
    <name evidence="1" type="ORF">POJ06DRAFT_281304</name>
</gene>
<dbReference type="RefSeq" id="XP_056045045.1">
    <property type="nucleotide sequence ID" value="XM_056189939.1"/>
</dbReference>
<organism evidence="1 2">
    <name type="scientific">Lipomyces tetrasporus</name>
    <dbReference type="NCBI Taxonomy" id="54092"/>
    <lineage>
        <taxon>Eukaryota</taxon>
        <taxon>Fungi</taxon>
        <taxon>Dikarya</taxon>
        <taxon>Ascomycota</taxon>
        <taxon>Saccharomycotina</taxon>
        <taxon>Lipomycetes</taxon>
        <taxon>Lipomycetales</taxon>
        <taxon>Lipomycetaceae</taxon>
        <taxon>Lipomyces</taxon>
    </lineage>
</organism>
<reference evidence="1" key="1">
    <citation type="submission" date="2023-03" db="EMBL/GenBank/DDBJ databases">
        <title>Near-Complete genome sequence of Lipomyces tetrasporous NRRL Y-64009, an oleaginous yeast capable of growing on lignocellulosic hydrolysates.</title>
        <authorList>
            <consortium name="Lawrence Berkeley National Laboratory"/>
            <person name="Jagtap S.S."/>
            <person name="Liu J.-J."/>
            <person name="Walukiewicz H.E."/>
            <person name="Pangilinan J."/>
            <person name="Lipzen A."/>
            <person name="Ahrendt S."/>
            <person name="Koriabine M."/>
            <person name="Cobaugh K."/>
            <person name="Salamov A."/>
            <person name="Yoshinaga Y."/>
            <person name="Ng V."/>
            <person name="Daum C."/>
            <person name="Grigoriev I.V."/>
            <person name="Slininger P.J."/>
            <person name="Dien B.S."/>
            <person name="Jin Y.-S."/>
            <person name="Rao C.V."/>
        </authorList>
    </citation>
    <scope>NUCLEOTIDE SEQUENCE</scope>
    <source>
        <strain evidence="1">NRRL Y-64009</strain>
    </source>
</reference>
<dbReference type="PANTHER" id="PTHR48471:SF1">
    <property type="entry name" value="DDE TNP4 DOMAIN-CONTAINING PROTEIN"/>
    <property type="match status" value="1"/>
</dbReference>
<dbReference type="GeneID" id="80885105"/>